<sequence>MAALIHLLFYSLMSVAGGDWVGNGGNVISCGDSLRLLDYYEAEEQRGIALDLGNDSMSFQQKVYYVLHRLENVNPTRAKMYKKWFHTFDAETQWFFIGKFLPIRDSGVVIIPEVCNIQQIAIQRPTALIMPGDQRYVIDVRLFERLSEADKAGLILHELIYREAIESGFTSSPGVRYFNQVVSSSLMKNFDSRMMLDLVRTAGLKHVDYHGYAVGLEAAQYHEDGNLKTAMVWSGELHGQNIKGKYVNFHPNGKIESFLYTSVDNYVFTFNGQSLPISHDGPLSRTLLLKFHPNGNLMSGSVKSKTPFILNGKTVLLSNLNGAVTFCPDGQLHTGIIESPEYSGPVPSKPEEMFPHHGSSQ</sequence>
<dbReference type="EMBL" id="BX842651">
    <property type="protein sequence ID" value="CAE79748.1"/>
    <property type="molecule type" value="Genomic_DNA"/>
</dbReference>
<dbReference type="HOGENOM" id="CLU_800919_0_0_7"/>
<reference evidence="2 3" key="1">
    <citation type="journal article" date="2004" name="Science">
        <title>A predator unmasked: life cycle of Bdellovibrio bacteriovorus from a genomic perspective.</title>
        <authorList>
            <person name="Rendulic S."/>
            <person name="Jagtap P."/>
            <person name="Rosinus A."/>
            <person name="Eppinger M."/>
            <person name="Baar C."/>
            <person name="Lanz C."/>
            <person name="Keller H."/>
            <person name="Lambert C."/>
            <person name="Evans K.J."/>
            <person name="Goesmann A."/>
            <person name="Meyer F."/>
            <person name="Sockett R.E."/>
            <person name="Schuster S.C."/>
        </authorList>
    </citation>
    <scope>NUCLEOTIDE SEQUENCE [LARGE SCALE GENOMIC DNA]</scope>
    <source>
        <strain evidence="3">ATCC 15356 / DSM 50701 / NCIMB 9529 / HD100</strain>
    </source>
</reference>
<evidence type="ECO:0000313" key="3">
    <source>
        <dbReference type="Proteomes" id="UP000008080"/>
    </source>
</evidence>
<proteinExistence type="predicted"/>
<name>Q6MLV8_BDEBA</name>
<dbReference type="AlphaFoldDB" id="Q6MLV8"/>
<dbReference type="GeneID" id="93012855"/>
<dbReference type="eggNOG" id="ENOG50341N8">
    <property type="taxonomic scope" value="Bacteria"/>
</dbReference>
<evidence type="ECO:0000313" key="2">
    <source>
        <dbReference type="EMBL" id="CAE79748.1"/>
    </source>
</evidence>
<dbReference type="Proteomes" id="UP000008080">
    <property type="component" value="Chromosome"/>
</dbReference>
<evidence type="ECO:0000256" key="1">
    <source>
        <dbReference type="SAM" id="MobiDB-lite"/>
    </source>
</evidence>
<gene>
    <name evidence="2" type="ordered locus">Bd1896</name>
</gene>
<feature type="region of interest" description="Disordered" evidence="1">
    <location>
        <begin position="338"/>
        <end position="361"/>
    </location>
</feature>
<organism evidence="2 3">
    <name type="scientific">Bdellovibrio bacteriovorus (strain ATCC 15356 / DSM 50701 / NCIMB 9529 / HD100)</name>
    <dbReference type="NCBI Taxonomy" id="264462"/>
    <lineage>
        <taxon>Bacteria</taxon>
        <taxon>Pseudomonadati</taxon>
        <taxon>Bdellovibrionota</taxon>
        <taxon>Bdellovibrionia</taxon>
        <taxon>Bdellovibrionales</taxon>
        <taxon>Pseudobdellovibrionaceae</taxon>
        <taxon>Bdellovibrio</taxon>
    </lineage>
</organism>
<dbReference type="STRING" id="264462.Bd1896"/>
<accession>Q6MLV8</accession>
<dbReference type="RefSeq" id="WP_011164350.1">
    <property type="nucleotide sequence ID" value="NC_005363.1"/>
</dbReference>
<keyword evidence="3" id="KW-1185">Reference proteome</keyword>
<protein>
    <submittedName>
        <fullName evidence="2">Uncharacterized protein</fullName>
    </submittedName>
</protein>
<dbReference type="KEGG" id="bba:Bd1896"/>